<evidence type="ECO:0000313" key="1">
    <source>
        <dbReference type="EMBL" id="PMD27728.1"/>
    </source>
</evidence>
<accession>A0A2J6QN85</accession>
<protein>
    <submittedName>
        <fullName evidence="1">Uncharacterized protein</fullName>
    </submittedName>
</protein>
<sequence>MPTDERLRRWEVLELIIRISDGYNYLEHGLLLNKDHGAWLEDQSLQRGITRDALGNVENSELPGCRLSENNSLAAEEDQATSQNLPNLYEILAETKHHPINVYSAAHGEWGGVIATLDTGSDENWISQQVVDRLKLRVDKGLVSKWWTFNGKPFESDSTVRATWSSRGQGVSHVNVFRVVSNGPFDVIFGRNVILSEEVNMFNSDSRPSSVLGNKHSKMTVGFVPVFQSTLLTLGTER</sequence>
<dbReference type="OrthoDB" id="3544869at2759"/>
<dbReference type="Proteomes" id="UP000235672">
    <property type="component" value="Unassembled WGS sequence"/>
</dbReference>
<dbReference type="SUPFAM" id="SSF50630">
    <property type="entry name" value="Acid proteases"/>
    <property type="match status" value="1"/>
</dbReference>
<organism evidence="1 2">
    <name type="scientific">Hyaloscypha hepaticicola</name>
    <dbReference type="NCBI Taxonomy" id="2082293"/>
    <lineage>
        <taxon>Eukaryota</taxon>
        <taxon>Fungi</taxon>
        <taxon>Dikarya</taxon>
        <taxon>Ascomycota</taxon>
        <taxon>Pezizomycotina</taxon>
        <taxon>Leotiomycetes</taxon>
        <taxon>Helotiales</taxon>
        <taxon>Hyaloscyphaceae</taxon>
        <taxon>Hyaloscypha</taxon>
    </lineage>
</organism>
<keyword evidence="2" id="KW-1185">Reference proteome</keyword>
<gene>
    <name evidence="1" type="ORF">NA56DRAFT_146120</name>
</gene>
<dbReference type="InterPro" id="IPR021109">
    <property type="entry name" value="Peptidase_aspartic_dom_sf"/>
</dbReference>
<dbReference type="Gene3D" id="2.40.70.10">
    <property type="entry name" value="Acid Proteases"/>
    <property type="match status" value="1"/>
</dbReference>
<evidence type="ECO:0000313" key="2">
    <source>
        <dbReference type="Proteomes" id="UP000235672"/>
    </source>
</evidence>
<proteinExistence type="predicted"/>
<reference evidence="1 2" key="1">
    <citation type="submission" date="2016-05" db="EMBL/GenBank/DDBJ databases">
        <title>A degradative enzymes factory behind the ericoid mycorrhizal symbiosis.</title>
        <authorList>
            <consortium name="DOE Joint Genome Institute"/>
            <person name="Martino E."/>
            <person name="Morin E."/>
            <person name="Grelet G."/>
            <person name="Kuo A."/>
            <person name="Kohler A."/>
            <person name="Daghino S."/>
            <person name="Barry K."/>
            <person name="Choi C."/>
            <person name="Cichocki N."/>
            <person name="Clum A."/>
            <person name="Copeland A."/>
            <person name="Hainaut M."/>
            <person name="Haridas S."/>
            <person name="Labutti K."/>
            <person name="Lindquist E."/>
            <person name="Lipzen A."/>
            <person name="Khouja H.-R."/>
            <person name="Murat C."/>
            <person name="Ohm R."/>
            <person name="Olson A."/>
            <person name="Spatafora J."/>
            <person name="Veneault-Fourrey C."/>
            <person name="Henrissat B."/>
            <person name="Grigoriev I."/>
            <person name="Martin F."/>
            <person name="Perotto S."/>
        </authorList>
    </citation>
    <scope>NUCLEOTIDE SEQUENCE [LARGE SCALE GENOMIC DNA]</scope>
    <source>
        <strain evidence="1 2">UAMH 7357</strain>
    </source>
</reference>
<dbReference type="AlphaFoldDB" id="A0A2J6QN85"/>
<name>A0A2J6QN85_9HELO</name>
<dbReference type="EMBL" id="KZ613465">
    <property type="protein sequence ID" value="PMD27728.1"/>
    <property type="molecule type" value="Genomic_DNA"/>
</dbReference>
<dbReference type="CDD" id="cd00303">
    <property type="entry name" value="retropepsin_like"/>
    <property type="match status" value="1"/>
</dbReference>